<dbReference type="EMBL" id="CAKMRJ010001112">
    <property type="protein sequence ID" value="CAH1423446.1"/>
    <property type="molecule type" value="Genomic_DNA"/>
</dbReference>
<gene>
    <name evidence="1" type="ORF">LVIROSA_LOCUS10722</name>
</gene>
<organism evidence="1 2">
    <name type="scientific">Lactuca virosa</name>
    <dbReference type="NCBI Taxonomy" id="75947"/>
    <lineage>
        <taxon>Eukaryota</taxon>
        <taxon>Viridiplantae</taxon>
        <taxon>Streptophyta</taxon>
        <taxon>Embryophyta</taxon>
        <taxon>Tracheophyta</taxon>
        <taxon>Spermatophyta</taxon>
        <taxon>Magnoliopsida</taxon>
        <taxon>eudicotyledons</taxon>
        <taxon>Gunneridae</taxon>
        <taxon>Pentapetalae</taxon>
        <taxon>asterids</taxon>
        <taxon>campanulids</taxon>
        <taxon>Asterales</taxon>
        <taxon>Asteraceae</taxon>
        <taxon>Cichorioideae</taxon>
        <taxon>Cichorieae</taxon>
        <taxon>Lactucinae</taxon>
        <taxon>Lactuca</taxon>
    </lineage>
</organism>
<evidence type="ECO:0000313" key="2">
    <source>
        <dbReference type="Proteomes" id="UP001157418"/>
    </source>
</evidence>
<proteinExistence type="predicted"/>
<comment type="caution">
    <text evidence="1">The sequence shown here is derived from an EMBL/GenBank/DDBJ whole genome shotgun (WGS) entry which is preliminary data.</text>
</comment>
<name>A0AAU9MD64_9ASTR</name>
<dbReference type="Proteomes" id="UP001157418">
    <property type="component" value="Unassembled WGS sequence"/>
</dbReference>
<accession>A0AAU9MD64</accession>
<dbReference type="AlphaFoldDB" id="A0AAU9MD64"/>
<protein>
    <submittedName>
        <fullName evidence="1">Uncharacterized protein</fullName>
    </submittedName>
</protein>
<reference evidence="1 2" key="1">
    <citation type="submission" date="2022-01" db="EMBL/GenBank/DDBJ databases">
        <authorList>
            <person name="Xiong W."/>
            <person name="Schranz E."/>
        </authorList>
    </citation>
    <scope>NUCLEOTIDE SEQUENCE [LARGE SCALE GENOMIC DNA]</scope>
</reference>
<keyword evidence="2" id="KW-1185">Reference proteome</keyword>
<evidence type="ECO:0000313" key="1">
    <source>
        <dbReference type="EMBL" id="CAH1423446.1"/>
    </source>
</evidence>
<sequence length="98" mass="10768">MCSIENKTPWSPCSRSMVYRSICSFHRFEVELGREESFAGDGGGVLLLDSVALAELLHIVAKLSGGVYPDNVRGSWAAGGHFLSQHVPIWVLGFWCLD</sequence>